<evidence type="ECO:0000313" key="2">
    <source>
        <dbReference type="Proteomes" id="UP001642260"/>
    </source>
</evidence>
<organism evidence="1 2">
    <name type="scientific">Eruca vesicaria subsp. sativa</name>
    <name type="common">Garden rocket</name>
    <name type="synonym">Eruca sativa</name>
    <dbReference type="NCBI Taxonomy" id="29727"/>
    <lineage>
        <taxon>Eukaryota</taxon>
        <taxon>Viridiplantae</taxon>
        <taxon>Streptophyta</taxon>
        <taxon>Embryophyta</taxon>
        <taxon>Tracheophyta</taxon>
        <taxon>Spermatophyta</taxon>
        <taxon>Magnoliopsida</taxon>
        <taxon>eudicotyledons</taxon>
        <taxon>Gunneridae</taxon>
        <taxon>Pentapetalae</taxon>
        <taxon>rosids</taxon>
        <taxon>malvids</taxon>
        <taxon>Brassicales</taxon>
        <taxon>Brassicaceae</taxon>
        <taxon>Brassiceae</taxon>
        <taxon>Eruca</taxon>
    </lineage>
</organism>
<dbReference type="AlphaFoldDB" id="A0ABC8JI01"/>
<dbReference type="EMBL" id="CAKOAT010109599">
    <property type="protein sequence ID" value="CAH8328901.1"/>
    <property type="molecule type" value="Genomic_DNA"/>
</dbReference>
<accession>A0ABC8JI01</accession>
<evidence type="ECO:0008006" key="3">
    <source>
        <dbReference type="Google" id="ProtNLM"/>
    </source>
</evidence>
<reference evidence="1 2" key="1">
    <citation type="submission" date="2022-03" db="EMBL/GenBank/DDBJ databases">
        <authorList>
            <person name="Macdonald S."/>
            <person name="Ahmed S."/>
            <person name="Newling K."/>
        </authorList>
    </citation>
    <scope>NUCLEOTIDE SEQUENCE [LARGE SCALE GENOMIC DNA]</scope>
</reference>
<gene>
    <name evidence="1" type="ORF">ERUC_LOCUS11480</name>
</gene>
<comment type="caution">
    <text evidence="1">The sequence shown here is derived from an EMBL/GenBank/DDBJ whole genome shotgun (WGS) entry which is preliminary data.</text>
</comment>
<keyword evidence="2" id="KW-1185">Reference proteome</keyword>
<dbReference type="CDD" id="cd04481">
    <property type="entry name" value="RPA1_DBD_B_like"/>
    <property type="match status" value="1"/>
</dbReference>
<evidence type="ECO:0000313" key="1">
    <source>
        <dbReference type="EMBL" id="CAH8328901.1"/>
    </source>
</evidence>
<protein>
    <recommendedName>
        <fullName evidence="3">DUF223 domain-containing protein</fullName>
    </recommendedName>
</protein>
<proteinExistence type="predicted"/>
<sequence length="186" mass="21428">MEATLAWDVKLSSGINLNEGDWFEIFDFKLTYASGLIRPTKNKYHIILTRNAVVRKISLITEFTFLCCANYKIILRGLSHTKFCIDLCGALVHVGPIDHDIKVQYNPNMNDGHKSRIKFFIMNIDFAEINCVTYGTVADKLYENWLSSTAQVVVGVLRLWRIEWGDGFHSIENDFKARYLKNLTIE</sequence>
<name>A0ABC8JI01_ERUVS</name>
<dbReference type="Proteomes" id="UP001642260">
    <property type="component" value="Unassembled WGS sequence"/>
</dbReference>